<dbReference type="Proteomes" id="UP000439550">
    <property type="component" value="Unassembled WGS sequence"/>
</dbReference>
<dbReference type="Gene3D" id="3.40.190.290">
    <property type="match status" value="1"/>
</dbReference>
<protein>
    <submittedName>
        <fullName evidence="6">LysR family transcriptional regulator</fullName>
    </submittedName>
</protein>
<comment type="similarity">
    <text evidence="1">Belongs to the LysR transcriptional regulatory family.</text>
</comment>
<keyword evidence="7" id="KW-1185">Reference proteome</keyword>
<evidence type="ECO:0000313" key="7">
    <source>
        <dbReference type="Proteomes" id="UP000439550"/>
    </source>
</evidence>
<comment type="caution">
    <text evidence="6">The sequence shown here is derived from an EMBL/GenBank/DDBJ whole genome shotgun (WGS) entry which is preliminary data.</text>
</comment>
<proteinExistence type="inferred from homology"/>
<gene>
    <name evidence="6" type="ORF">GHI93_03870</name>
</gene>
<dbReference type="GO" id="GO:0005829">
    <property type="term" value="C:cytosol"/>
    <property type="evidence" value="ECO:0007669"/>
    <property type="project" value="TreeGrafter"/>
</dbReference>
<evidence type="ECO:0000259" key="5">
    <source>
        <dbReference type="PROSITE" id="PS50931"/>
    </source>
</evidence>
<organism evidence="6 7">
    <name type="scientific">Lactococcus hircilactis</name>
    <dbReference type="NCBI Taxonomy" id="1494462"/>
    <lineage>
        <taxon>Bacteria</taxon>
        <taxon>Bacillati</taxon>
        <taxon>Bacillota</taxon>
        <taxon>Bacilli</taxon>
        <taxon>Lactobacillales</taxon>
        <taxon>Streptococcaceae</taxon>
        <taxon>Lactococcus</taxon>
    </lineage>
</organism>
<dbReference type="RefSeq" id="WP_153495765.1">
    <property type="nucleotide sequence ID" value="NZ_CBCRWP010000014.1"/>
</dbReference>
<evidence type="ECO:0000256" key="4">
    <source>
        <dbReference type="ARBA" id="ARBA00023163"/>
    </source>
</evidence>
<dbReference type="InterPro" id="IPR036390">
    <property type="entry name" value="WH_DNA-bd_sf"/>
</dbReference>
<dbReference type="PANTHER" id="PTHR30419">
    <property type="entry name" value="HTH-TYPE TRANSCRIPTIONAL REGULATOR YBHD"/>
    <property type="match status" value="1"/>
</dbReference>
<dbReference type="Pfam" id="PF03466">
    <property type="entry name" value="LysR_substrate"/>
    <property type="match status" value="1"/>
</dbReference>
<dbReference type="InterPro" id="IPR000847">
    <property type="entry name" value="LysR_HTH_N"/>
</dbReference>
<evidence type="ECO:0000256" key="3">
    <source>
        <dbReference type="ARBA" id="ARBA00023125"/>
    </source>
</evidence>
<dbReference type="EMBL" id="WITJ01000004">
    <property type="protein sequence ID" value="MQW39090.1"/>
    <property type="molecule type" value="Genomic_DNA"/>
</dbReference>
<keyword evidence="4" id="KW-0804">Transcription</keyword>
<feature type="domain" description="HTH lysR-type" evidence="5">
    <location>
        <begin position="1"/>
        <end position="60"/>
    </location>
</feature>
<dbReference type="SUPFAM" id="SSF46785">
    <property type="entry name" value="Winged helix' DNA-binding domain"/>
    <property type="match status" value="1"/>
</dbReference>
<dbReference type="PRINTS" id="PR00039">
    <property type="entry name" value="HTHLYSR"/>
</dbReference>
<accession>A0A7X1Z9P3</accession>
<dbReference type="PROSITE" id="PS50931">
    <property type="entry name" value="HTH_LYSR"/>
    <property type="match status" value="1"/>
</dbReference>
<dbReference type="Gene3D" id="1.10.10.10">
    <property type="entry name" value="Winged helix-like DNA-binding domain superfamily/Winged helix DNA-binding domain"/>
    <property type="match status" value="1"/>
</dbReference>
<dbReference type="SUPFAM" id="SSF53850">
    <property type="entry name" value="Periplasmic binding protein-like II"/>
    <property type="match status" value="1"/>
</dbReference>
<reference evidence="6 7" key="1">
    <citation type="submission" date="2019-10" db="EMBL/GenBank/DDBJ databases">
        <authorList>
            <person name="Dong K."/>
        </authorList>
    </citation>
    <scope>NUCLEOTIDE SEQUENCE [LARGE SCALE GENOMIC DNA]</scope>
    <source>
        <strain evidence="6 7">DSM 28960</strain>
    </source>
</reference>
<dbReference type="InterPro" id="IPR005119">
    <property type="entry name" value="LysR_subst-bd"/>
</dbReference>
<dbReference type="GO" id="GO:0003700">
    <property type="term" value="F:DNA-binding transcription factor activity"/>
    <property type="evidence" value="ECO:0007669"/>
    <property type="project" value="InterPro"/>
</dbReference>
<dbReference type="AlphaFoldDB" id="A0A7X1Z9P3"/>
<name>A0A7X1Z9P3_9LACT</name>
<sequence>MNIRDFEYFNALGDLRSFTQTANAFHVSQPTISYAIKRLEEYYECDLIKKDDAHRSVLLTKEGRILKSHVLTILDEMIVIERAIERSKKNQINIGFPPIIRAIIFSQLLNKEEAISFISNFHLISGGSSKLLKKLLAGQLDFSLIGSISPLSHPDLTIKLLDKREFYIFTSKDNPLAQKTELSFKETLNYPFILLEEGYVHTKAFENLNNKYQKRAKTLLHFSDVQTIGQLVQSNIGITLMTDFIPFQGMEGLVKIPLIKEDKEIFYVQYAYLKNTVMTEDLSALISILDNLSKLNK</sequence>
<dbReference type="InterPro" id="IPR050950">
    <property type="entry name" value="HTH-type_LysR_regulators"/>
</dbReference>
<evidence type="ECO:0000256" key="1">
    <source>
        <dbReference type="ARBA" id="ARBA00009437"/>
    </source>
</evidence>
<dbReference type="GO" id="GO:0003677">
    <property type="term" value="F:DNA binding"/>
    <property type="evidence" value="ECO:0007669"/>
    <property type="project" value="UniProtKB-KW"/>
</dbReference>
<dbReference type="PANTHER" id="PTHR30419:SF8">
    <property type="entry name" value="NITROGEN ASSIMILATION TRANSCRIPTIONAL ACTIVATOR-RELATED"/>
    <property type="match status" value="1"/>
</dbReference>
<keyword evidence="2" id="KW-0805">Transcription regulation</keyword>
<evidence type="ECO:0000256" key="2">
    <source>
        <dbReference type="ARBA" id="ARBA00023015"/>
    </source>
</evidence>
<dbReference type="OrthoDB" id="9803735at2"/>
<keyword evidence="3" id="KW-0238">DNA-binding</keyword>
<evidence type="ECO:0000313" key="6">
    <source>
        <dbReference type="EMBL" id="MQW39090.1"/>
    </source>
</evidence>
<dbReference type="Pfam" id="PF00126">
    <property type="entry name" value="HTH_1"/>
    <property type="match status" value="1"/>
</dbReference>
<dbReference type="InterPro" id="IPR036388">
    <property type="entry name" value="WH-like_DNA-bd_sf"/>
</dbReference>